<dbReference type="InterPro" id="IPR019734">
    <property type="entry name" value="TPR_rpt"/>
</dbReference>
<comment type="caution">
    <text evidence="4">The sequence shown here is derived from an EMBL/GenBank/DDBJ whole genome shotgun (WGS) entry which is preliminary data.</text>
</comment>
<protein>
    <submittedName>
        <fullName evidence="4">Tetratricopeptide repeat protein</fullName>
    </submittedName>
</protein>
<dbReference type="SUPFAM" id="SSF50494">
    <property type="entry name" value="Trypsin-like serine proteases"/>
    <property type="match status" value="1"/>
</dbReference>
<dbReference type="PANTHER" id="PTHR44858">
    <property type="entry name" value="TETRATRICOPEPTIDE REPEAT PROTEIN 6"/>
    <property type="match status" value="1"/>
</dbReference>
<dbReference type="EMBL" id="JNGW01000017">
    <property type="protein sequence ID" value="KDR53368.1"/>
    <property type="molecule type" value="Genomic_DNA"/>
</dbReference>
<proteinExistence type="predicted"/>
<dbReference type="Pfam" id="PF13365">
    <property type="entry name" value="Trypsin_2"/>
    <property type="match status" value="1"/>
</dbReference>
<dbReference type="PANTHER" id="PTHR44858:SF1">
    <property type="entry name" value="UDP-N-ACETYLGLUCOSAMINE--PEPTIDE N-ACETYLGLUCOSAMINYLTRANSFERASE SPINDLY-RELATED"/>
    <property type="match status" value="1"/>
</dbReference>
<dbReference type="InterPro" id="IPR009003">
    <property type="entry name" value="Peptidase_S1_PA"/>
</dbReference>
<dbReference type="PATRIC" id="fig|1122985.7.peg.560"/>
<evidence type="ECO:0000256" key="3">
    <source>
        <dbReference type="SAM" id="SignalP"/>
    </source>
</evidence>
<evidence type="ECO:0000256" key="2">
    <source>
        <dbReference type="ARBA" id="ARBA00022803"/>
    </source>
</evidence>
<dbReference type="Gene3D" id="2.40.10.120">
    <property type="match status" value="1"/>
</dbReference>
<dbReference type="AlphaFoldDB" id="A0A069QKH7"/>
<feature type="signal peptide" evidence="3">
    <location>
        <begin position="1"/>
        <end position="19"/>
    </location>
</feature>
<keyword evidence="5" id="KW-1185">Reference proteome</keyword>
<dbReference type="Gene3D" id="1.25.40.10">
    <property type="entry name" value="Tetratricopeptide repeat domain"/>
    <property type="match status" value="3"/>
</dbReference>
<keyword evidence="1" id="KW-0677">Repeat</keyword>
<keyword evidence="3" id="KW-0732">Signal</keyword>
<organism evidence="4 5">
    <name type="scientific">Hoylesella loescheii DSM 19665 = JCM 12249 = ATCC 15930</name>
    <dbReference type="NCBI Taxonomy" id="1122985"/>
    <lineage>
        <taxon>Bacteria</taxon>
        <taxon>Pseudomonadati</taxon>
        <taxon>Bacteroidota</taxon>
        <taxon>Bacteroidia</taxon>
        <taxon>Bacteroidales</taxon>
        <taxon>Prevotellaceae</taxon>
        <taxon>Hoylesella</taxon>
    </lineage>
</organism>
<feature type="chain" id="PRO_5001665433" evidence="3">
    <location>
        <begin position="20"/>
        <end position="550"/>
    </location>
</feature>
<dbReference type="eggNOG" id="COG0265">
    <property type="taxonomic scope" value="Bacteria"/>
</dbReference>
<gene>
    <name evidence="4" type="ORF">HMPREF1991_00538</name>
</gene>
<dbReference type="Proteomes" id="UP000027442">
    <property type="component" value="Unassembled WGS sequence"/>
</dbReference>
<dbReference type="InterPro" id="IPR011990">
    <property type="entry name" value="TPR-like_helical_dom_sf"/>
</dbReference>
<dbReference type="SUPFAM" id="SSF48452">
    <property type="entry name" value="TPR-like"/>
    <property type="match status" value="2"/>
</dbReference>
<dbReference type="InterPro" id="IPR050498">
    <property type="entry name" value="Ycf3"/>
</dbReference>
<dbReference type="SMART" id="SM00028">
    <property type="entry name" value="TPR"/>
    <property type="match status" value="4"/>
</dbReference>
<dbReference type="HOGENOM" id="CLU_032898_0_0_10"/>
<keyword evidence="2" id="KW-0802">TPR repeat</keyword>
<accession>A0A069QKH7</accession>
<evidence type="ECO:0000313" key="5">
    <source>
        <dbReference type="Proteomes" id="UP000027442"/>
    </source>
</evidence>
<sequence>MKSVFLSLLFTFFALGAQAQSANVQKVSKSVFSLTTFKKDGSLLASGRGVFVGAHGEAVSTWTPFIGADSAIVIDANGNKHTVDVIYGASEVYDLCKFKVNAITTPAPVAKAQSAVGSRAWLVQYSTGRAQTNALKVKKAEPFMTDCHFYQYDGQPENIHVGCPVANEKGEVMGLLQYSKLSGDYNSVDVRFAETFKTTGLSVNEPILKQTTIRMALPDKQDQALLMLMLEAGQTSASRYQRYVEDFIHKFPKSVEGYVSQAEFYLARNDFGKANATMQTALNMADKKDEAHYNLAKLIYQKEVKQGNMPYPQWNLDLALAETNKAYALNPLPLYKHLEAQIIYFKGEYAKAYDQFMALTKTNLRNGELYYEAAQCKQQLKAPFKEILTLLDSAVTAQDISLSAPYVLARGTALHAAQQYKKAMADYNRYDTLMLGRASHDFYYTRALCEVQLRQFQQALNDFAHAIVLNREEPTYYAELAQLQLRVNQKEDAVVTADMGLRVAPNYPDLYLIKGLALVNDNKKAEGLAALNKAKELGDTRADDLIKKYK</sequence>
<reference evidence="4 5" key="1">
    <citation type="submission" date="2013-08" db="EMBL/GenBank/DDBJ databases">
        <authorList>
            <person name="Weinstock G."/>
            <person name="Sodergren E."/>
            <person name="Wylie T."/>
            <person name="Fulton L."/>
            <person name="Fulton R."/>
            <person name="Fronick C."/>
            <person name="O'Laughlin M."/>
            <person name="Godfrey J."/>
            <person name="Miner T."/>
            <person name="Herter B."/>
            <person name="Appelbaum E."/>
            <person name="Cordes M."/>
            <person name="Lek S."/>
            <person name="Wollam A."/>
            <person name="Pepin K.H."/>
            <person name="Palsikar V.B."/>
            <person name="Mitreva M."/>
            <person name="Wilson R.K."/>
        </authorList>
    </citation>
    <scope>NUCLEOTIDE SEQUENCE [LARGE SCALE GENOMIC DNA]</scope>
    <source>
        <strain evidence="4 5">ATCC 15930</strain>
    </source>
</reference>
<name>A0A069QKH7_HOYLO</name>
<evidence type="ECO:0000256" key="1">
    <source>
        <dbReference type="ARBA" id="ARBA00022737"/>
    </source>
</evidence>
<evidence type="ECO:0000313" key="4">
    <source>
        <dbReference type="EMBL" id="KDR53368.1"/>
    </source>
</evidence>
<dbReference type="eggNOG" id="COG0457">
    <property type="taxonomic scope" value="Bacteria"/>
</dbReference>
<dbReference type="RefSeq" id="WP_018968124.1">
    <property type="nucleotide sequence ID" value="NZ_KB899221.1"/>
</dbReference>